<name>A0A0C2WIA0_AMAMK</name>
<dbReference type="OrthoDB" id="2393824at2759"/>
<dbReference type="EMBL" id="KN818466">
    <property type="protein sequence ID" value="KIL55863.1"/>
    <property type="molecule type" value="Genomic_DNA"/>
</dbReference>
<reference evidence="1 2" key="1">
    <citation type="submission" date="2014-04" db="EMBL/GenBank/DDBJ databases">
        <title>Evolutionary Origins and Diversification of the Mycorrhizal Mutualists.</title>
        <authorList>
            <consortium name="DOE Joint Genome Institute"/>
            <consortium name="Mycorrhizal Genomics Consortium"/>
            <person name="Kohler A."/>
            <person name="Kuo A."/>
            <person name="Nagy L.G."/>
            <person name="Floudas D."/>
            <person name="Copeland A."/>
            <person name="Barry K.W."/>
            <person name="Cichocki N."/>
            <person name="Veneault-Fourrey C."/>
            <person name="LaButti K."/>
            <person name="Lindquist E.A."/>
            <person name="Lipzen A."/>
            <person name="Lundell T."/>
            <person name="Morin E."/>
            <person name="Murat C."/>
            <person name="Riley R."/>
            <person name="Ohm R."/>
            <person name="Sun H."/>
            <person name="Tunlid A."/>
            <person name="Henrissat B."/>
            <person name="Grigoriev I.V."/>
            <person name="Hibbett D.S."/>
            <person name="Martin F."/>
        </authorList>
    </citation>
    <scope>NUCLEOTIDE SEQUENCE [LARGE SCALE GENOMIC DNA]</scope>
    <source>
        <strain evidence="1 2">Koide BX008</strain>
    </source>
</reference>
<accession>A0A0C2WIA0</accession>
<dbReference type="AlphaFoldDB" id="A0A0C2WIA0"/>
<keyword evidence="2" id="KW-1185">Reference proteome</keyword>
<dbReference type="InParanoid" id="A0A0C2WIA0"/>
<protein>
    <submittedName>
        <fullName evidence="1">Uncharacterized protein</fullName>
    </submittedName>
</protein>
<evidence type="ECO:0000313" key="1">
    <source>
        <dbReference type="EMBL" id="KIL55863.1"/>
    </source>
</evidence>
<sequence>MASETPVQLTCLIEGDSTVFLKPENKGVVPQATPELGYDVGGPTRDQTINKFLERLRPEIKGFLSRPRHRVWMPPETVDANTRQFYQNLGIPSIYSKPNLLLHHLGDKTNPNEDFLFQSGVNHRILCNTSGAGKTALIFDGLCSRWGFYFSAAQDSNGIGTKDLQIAIDIMSKSPGWIHNAFKNPLSDAIQEANNVNEAIAFKSVYKVLLTRWILFSAFVDVAKEQHAGNLPPDLKRDWLLFQILPVVLINDIHPFIAFMNQCLVDMSMSDLESRLAKFSPGSVLGPAFDSESDNFFYILDEAQVAGAKYMGAFADPNGEIRRPVLQPIIRAWDTVVPFESIRFIVSGTGFPLDLFKTVLTSRVSKASPSWEVVHQTGDFINRDLQKSYITRYLPPPFLSSPSGTVLVSRMYEWLRGRHRFTATFIEQLLAGAWTSNSPSSPQKLLNAYVRVFTDFNPLDCDSKLLEIEPDVDFPQLNGFAWDKIKQEKDMLKKLSTRIYTYMIRGEYPMWCNEMQDLVEYGVARFKGQGDEVIVEEPMALVGIARYFDKEGFTIDGDIRARMQAAKGVAFEEAVLLSCTRLFRVGARLSDVFRFHGVVPDWADQKGWIVSWKGQGLEVADIVNGSPIVPSVGVAYYAKNPDDVENWINCKSSVWCVPGTLMGPDLMAWLRLEDGRLIHLLIQAKCYPEGNKNTFVPKVTAEAIRSLKFYDSLHRRSAEAKRSRMLELINTDDESFTGSRYNVLRVVAAYPLDDSARSEEIASALRGDQHPLATFRYASLLSSLATHDNTRTALSSLACTFKRARENDEHYPKKRSRRNSV</sequence>
<dbReference type="Proteomes" id="UP000054549">
    <property type="component" value="Unassembled WGS sequence"/>
</dbReference>
<dbReference type="HOGENOM" id="CLU_010693_2_0_1"/>
<proteinExistence type="predicted"/>
<evidence type="ECO:0000313" key="2">
    <source>
        <dbReference type="Proteomes" id="UP000054549"/>
    </source>
</evidence>
<gene>
    <name evidence="1" type="ORF">M378DRAFT_173230</name>
</gene>
<organism evidence="1 2">
    <name type="scientific">Amanita muscaria (strain Koide BX008)</name>
    <dbReference type="NCBI Taxonomy" id="946122"/>
    <lineage>
        <taxon>Eukaryota</taxon>
        <taxon>Fungi</taxon>
        <taxon>Dikarya</taxon>
        <taxon>Basidiomycota</taxon>
        <taxon>Agaricomycotina</taxon>
        <taxon>Agaricomycetes</taxon>
        <taxon>Agaricomycetidae</taxon>
        <taxon>Agaricales</taxon>
        <taxon>Pluteineae</taxon>
        <taxon>Amanitaceae</taxon>
        <taxon>Amanita</taxon>
    </lineage>
</organism>